<feature type="transmembrane region" description="Helical" evidence="9">
    <location>
        <begin position="223"/>
        <end position="241"/>
    </location>
</feature>
<dbReference type="Ensembl" id="ENSLOCT00000022354.1">
    <property type="protein sequence ID" value="ENSLOCP00000022313.1"/>
    <property type="gene ID" value="ENSLOCG00000018212.1"/>
</dbReference>
<evidence type="ECO:0000256" key="2">
    <source>
        <dbReference type="ARBA" id="ARBA00022692"/>
    </source>
</evidence>
<proteinExistence type="predicted"/>
<dbReference type="SUPFAM" id="SSF81321">
    <property type="entry name" value="Family A G protein-coupled receptor-like"/>
    <property type="match status" value="1"/>
</dbReference>
<dbReference type="FunFam" id="1.20.1070.10:FF:000512">
    <property type="entry name" value="Uncharacterized protein"/>
    <property type="match status" value="1"/>
</dbReference>
<evidence type="ECO:0000256" key="9">
    <source>
        <dbReference type="SAM" id="Phobius"/>
    </source>
</evidence>
<reference evidence="11" key="3">
    <citation type="submission" date="2025-09" db="UniProtKB">
        <authorList>
            <consortium name="Ensembl"/>
        </authorList>
    </citation>
    <scope>IDENTIFICATION</scope>
</reference>
<feature type="transmembrane region" description="Helical" evidence="9">
    <location>
        <begin position="150"/>
        <end position="168"/>
    </location>
</feature>
<dbReference type="InParanoid" id="W5NNV4"/>
<keyword evidence="5 9" id="KW-0472">Membrane</keyword>
<keyword evidence="12" id="KW-1185">Reference proteome</keyword>
<dbReference type="Pfam" id="PF00001">
    <property type="entry name" value="7tm_1"/>
    <property type="match status" value="1"/>
</dbReference>
<reference evidence="12" key="1">
    <citation type="submission" date="2011-12" db="EMBL/GenBank/DDBJ databases">
        <title>The Draft Genome of Lepisosteus oculatus.</title>
        <authorList>
            <consortium name="The Broad Institute Genome Assembly &amp; Analysis Group"/>
            <consortium name="Computational R&amp;D Group"/>
            <consortium name="and Sequencing Platform"/>
            <person name="Di Palma F."/>
            <person name="Alfoldi J."/>
            <person name="Johnson J."/>
            <person name="Berlin A."/>
            <person name="Gnerre S."/>
            <person name="Jaffe D."/>
            <person name="MacCallum I."/>
            <person name="Young S."/>
            <person name="Walker B.J."/>
            <person name="Lander E.S."/>
            <person name="Lindblad-Toh K."/>
        </authorList>
    </citation>
    <scope>NUCLEOTIDE SEQUENCE [LARGE SCALE GENOMIC DNA]</scope>
</reference>
<organism evidence="11 12">
    <name type="scientific">Lepisosteus oculatus</name>
    <name type="common">Spotted gar</name>
    <dbReference type="NCBI Taxonomy" id="7918"/>
    <lineage>
        <taxon>Eukaryota</taxon>
        <taxon>Metazoa</taxon>
        <taxon>Chordata</taxon>
        <taxon>Craniata</taxon>
        <taxon>Vertebrata</taxon>
        <taxon>Euteleostomi</taxon>
        <taxon>Actinopterygii</taxon>
        <taxon>Neopterygii</taxon>
        <taxon>Holostei</taxon>
        <taxon>Semionotiformes</taxon>
        <taxon>Lepisosteidae</taxon>
        <taxon>Lepisosteus</taxon>
    </lineage>
</organism>
<keyword evidence="2 9" id="KW-0812">Transmembrane</keyword>
<feature type="transmembrane region" description="Helical" evidence="9">
    <location>
        <begin position="75"/>
        <end position="99"/>
    </location>
</feature>
<dbReference type="GO" id="GO:0005886">
    <property type="term" value="C:plasma membrane"/>
    <property type="evidence" value="ECO:0000318"/>
    <property type="project" value="GO_Central"/>
</dbReference>
<dbReference type="PROSITE" id="PS50262">
    <property type="entry name" value="G_PROTEIN_RECEP_F1_2"/>
    <property type="match status" value="1"/>
</dbReference>
<evidence type="ECO:0000256" key="1">
    <source>
        <dbReference type="ARBA" id="ARBA00004141"/>
    </source>
</evidence>
<keyword evidence="4" id="KW-0297">G-protein coupled receptor</keyword>
<dbReference type="PANTHER" id="PTHR24232">
    <property type="entry name" value="G-PROTEIN COUPLED RECEPTOR"/>
    <property type="match status" value="1"/>
</dbReference>
<keyword evidence="3 9" id="KW-1133">Transmembrane helix</keyword>
<dbReference type="HOGENOM" id="CLU_1063697_0_0_1"/>
<reference evidence="11" key="2">
    <citation type="submission" date="2025-08" db="UniProtKB">
        <authorList>
            <consortium name="Ensembl"/>
        </authorList>
    </citation>
    <scope>IDENTIFICATION</scope>
</reference>
<evidence type="ECO:0000259" key="10">
    <source>
        <dbReference type="PROSITE" id="PS50262"/>
    </source>
</evidence>
<feature type="transmembrane region" description="Helical" evidence="9">
    <location>
        <begin position="180"/>
        <end position="203"/>
    </location>
</feature>
<keyword evidence="7" id="KW-0325">Glycoprotein</keyword>
<evidence type="ECO:0000313" key="11">
    <source>
        <dbReference type="Ensembl" id="ENSLOCP00000022313.1"/>
    </source>
</evidence>
<dbReference type="eggNOG" id="ENOG502SHI9">
    <property type="taxonomic scope" value="Eukaryota"/>
</dbReference>
<evidence type="ECO:0000256" key="5">
    <source>
        <dbReference type="ARBA" id="ARBA00023136"/>
    </source>
</evidence>
<keyword evidence="8" id="KW-0807">Transducer</keyword>
<dbReference type="GeneTree" id="ENSGT00390000008372"/>
<dbReference type="InterPro" id="IPR017452">
    <property type="entry name" value="GPCR_Rhodpsn_7TM"/>
</dbReference>
<dbReference type="OMA" id="KSIWHAQ"/>
<evidence type="ECO:0000256" key="6">
    <source>
        <dbReference type="ARBA" id="ARBA00023170"/>
    </source>
</evidence>
<accession>W5NNV4</accession>
<evidence type="ECO:0000256" key="8">
    <source>
        <dbReference type="ARBA" id="ARBA00023224"/>
    </source>
</evidence>
<feature type="domain" description="G-protein coupled receptors family 1 profile" evidence="10">
    <location>
        <begin position="54"/>
        <end position="276"/>
    </location>
</feature>
<dbReference type="EMBL" id="AHAT01032571">
    <property type="status" value="NOT_ANNOTATED_CDS"/>
    <property type="molecule type" value="Genomic_DNA"/>
</dbReference>
<evidence type="ECO:0000256" key="7">
    <source>
        <dbReference type="ARBA" id="ARBA00023180"/>
    </source>
</evidence>
<feature type="transmembrane region" description="Helical" evidence="9">
    <location>
        <begin position="41"/>
        <end position="63"/>
    </location>
</feature>
<protein>
    <submittedName>
        <fullName evidence="11">Uracil nucleotide/cysteinyl leukotriene receptor-like</fullName>
    </submittedName>
</protein>
<dbReference type="GO" id="GO:0007186">
    <property type="term" value="P:G protein-coupled receptor signaling pathway"/>
    <property type="evidence" value="ECO:0000318"/>
    <property type="project" value="GO_Central"/>
</dbReference>
<dbReference type="PANTHER" id="PTHR24232:SF107">
    <property type="entry name" value="HYDROXYCARBOXYLIC ACID RECEPTOR 2-LIKE"/>
    <property type="match status" value="1"/>
</dbReference>
<name>W5NNV4_LEPOC</name>
<keyword evidence="6" id="KW-0675">Receptor</keyword>
<evidence type="ECO:0000256" key="3">
    <source>
        <dbReference type="ARBA" id="ARBA00022989"/>
    </source>
</evidence>
<dbReference type="GO" id="GO:0004930">
    <property type="term" value="F:G protein-coupled receptor activity"/>
    <property type="evidence" value="ECO:0000318"/>
    <property type="project" value="GO_Central"/>
</dbReference>
<evidence type="ECO:0000256" key="4">
    <source>
        <dbReference type="ARBA" id="ARBA00023040"/>
    </source>
</evidence>
<evidence type="ECO:0000313" key="12">
    <source>
        <dbReference type="Proteomes" id="UP000018468"/>
    </source>
</evidence>
<dbReference type="Proteomes" id="UP000018468">
    <property type="component" value="Linkage group LG4"/>
</dbReference>
<feature type="transmembrane region" description="Helical" evidence="9">
    <location>
        <begin position="119"/>
        <end position="138"/>
    </location>
</feature>
<dbReference type="InterPro" id="IPR000276">
    <property type="entry name" value="GPCR_Rhodpsn"/>
</dbReference>
<sequence length="298" mass="33041">MDALNSSSSLQLHSRPANATGGPWAVAAGCEQRPAGALFNLSLRVIVVIVGLPANVIVLWLLLRKRGISSSTDVFIFHLAFLDTFFTFLLPLRLVNVFVLNNNKSIWHAQEFAYGVKDMGGPLLLCCICLDRYMAVLHPIMFSSFKDQKYRAVFTATVLAVTVAYALAKTIGGILNFDKIFTVMILSAFIFMVFCNLSILWALRRSGPGRDEMHPMKKKAFRVVLSILGILVFNYLPPVALFPFQGYFSADVFICYVQDVAFSFYNISSSTQPLLYLSGVRKLPCLSSSICKLCCTAD</sequence>
<comment type="subcellular location">
    <subcellularLocation>
        <location evidence="1">Membrane</location>
        <topology evidence="1">Multi-pass membrane protein</topology>
    </subcellularLocation>
</comment>
<dbReference type="AlphaFoldDB" id="W5NNV4"/>
<dbReference type="Gene3D" id="1.20.1070.10">
    <property type="entry name" value="Rhodopsin 7-helix transmembrane proteins"/>
    <property type="match status" value="1"/>
</dbReference>
<dbReference type="PRINTS" id="PR00237">
    <property type="entry name" value="GPCRRHODOPSN"/>
</dbReference>